<sequence length="330" mass="36767">MSTITASVRYTEGFLRNRRSRQLFYCGFFPSQVRVKGVVLFLHGINEHSHRFVHVYERLLALGFAVIAYDMIGHGRSDCDVDCEGIRAHADVFEHFVQDTNDVLTAAKYSIYKEMLAENEPEPPLYFMGMSYGCLVGLHTILTGEHHFSGVILAAPALGVNMTPVLRLLSLLSAPLVAAFPRARIIPADFDAICRDKQFVEECLADPLNVVENLTARMGANSLAAMQQLSENTAITDRQSAFCQLPLLMVQGTGDIITSVPVAQAFYDRIANFDKELKLYDGLYHCVFNEPEKDQVLDDVCNWLVAHADLHAAITVSQKPIQATQPFARL</sequence>
<protein>
    <recommendedName>
        <fullName evidence="1">Serine aminopeptidase S33 domain-containing protein</fullName>
    </recommendedName>
</protein>
<dbReference type="Pfam" id="PF12146">
    <property type="entry name" value="Hydrolase_4"/>
    <property type="match status" value="1"/>
</dbReference>
<comment type="caution">
    <text evidence="2">The sequence shown here is derived from an EMBL/GenBank/DDBJ whole genome shotgun (WGS) entry which is preliminary data.</text>
</comment>
<evidence type="ECO:0000259" key="1">
    <source>
        <dbReference type="Pfam" id="PF12146"/>
    </source>
</evidence>
<evidence type="ECO:0000313" key="2">
    <source>
        <dbReference type="EMBL" id="TMW61641.1"/>
    </source>
</evidence>
<dbReference type="OrthoDB" id="2498029at2759"/>
<dbReference type="Proteomes" id="UP000794436">
    <property type="component" value="Unassembled WGS sequence"/>
</dbReference>
<dbReference type="InterPro" id="IPR029058">
    <property type="entry name" value="AB_hydrolase_fold"/>
</dbReference>
<name>A0A8K1CDY0_PYTOL</name>
<dbReference type="AlphaFoldDB" id="A0A8K1CDY0"/>
<proteinExistence type="predicted"/>
<dbReference type="SUPFAM" id="SSF53474">
    <property type="entry name" value="alpha/beta-Hydrolases"/>
    <property type="match status" value="1"/>
</dbReference>
<keyword evidence="3" id="KW-1185">Reference proteome</keyword>
<dbReference type="PANTHER" id="PTHR11614">
    <property type="entry name" value="PHOSPHOLIPASE-RELATED"/>
    <property type="match status" value="1"/>
</dbReference>
<gene>
    <name evidence="2" type="ORF">Poli38472_010704</name>
</gene>
<dbReference type="InterPro" id="IPR022742">
    <property type="entry name" value="Hydrolase_4"/>
</dbReference>
<dbReference type="Gene3D" id="3.40.50.1820">
    <property type="entry name" value="alpha/beta hydrolase"/>
    <property type="match status" value="1"/>
</dbReference>
<feature type="domain" description="Serine aminopeptidase S33" evidence="1">
    <location>
        <begin position="35"/>
        <end position="292"/>
    </location>
</feature>
<evidence type="ECO:0000313" key="3">
    <source>
        <dbReference type="Proteomes" id="UP000794436"/>
    </source>
</evidence>
<dbReference type="EMBL" id="SPLM01000075">
    <property type="protein sequence ID" value="TMW61641.1"/>
    <property type="molecule type" value="Genomic_DNA"/>
</dbReference>
<organism evidence="2 3">
    <name type="scientific">Pythium oligandrum</name>
    <name type="common">Mycoparasitic fungus</name>
    <dbReference type="NCBI Taxonomy" id="41045"/>
    <lineage>
        <taxon>Eukaryota</taxon>
        <taxon>Sar</taxon>
        <taxon>Stramenopiles</taxon>
        <taxon>Oomycota</taxon>
        <taxon>Peronosporomycetes</taxon>
        <taxon>Pythiales</taxon>
        <taxon>Pythiaceae</taxon>
        <taxon>Pythium</taxon>
    </lineage>
</organism>
<dbReference type="InterPro" id="IPR051044">
    <property type="entry name" value="MAG_DAG_Lipase"/>
</dbReference>
<accession>A0A8K1CDY0</accession>
<reference evidence="2" key="1">
    <citation type="submission" date="2019-03" db="EMBL/GenBank/DDBJ databases">
        <title>Long read genome sequence of the mycoparasitic Pythium oligandrum ATCC 38472 isolated from sugarbeet rhizosphere.</title>
        <authorList>
            <person name="Gaulin E."/>
        </authorList>
    </citation>
    <scope>NUCLEOTIDE SEQUENCE</scope>
    <source>
        <strain evidence="2">ATCC 38472_TT</strain>
    </source>
</reference>